<accession>A0A0K0N6J6</accession>
<protein>
    <submittedName>
        <fullName evidence="2">Uncharacterized protein</fullName>
    </submittedName>
</protein>
<name>A0A0K0N6J6_9CAUD</name>
<feature type="compositionally biased region" description="Polar residues" evidence="1">
    <location>
        <begin position="109"/>
        <end position="131"/>
    </location>
</feature>
<proteinExistence type="predicted"/>
<dbReference type="EMBL" id="KR063281">
    <property type="protein sequence ID" value="AKJ72549.1"/>
    <property type="molecule type" value="Genomic_DNA"/>
</dbReference>
<organism evidence="2 3">
    <name type="scientific">Gordonia phage GMA2</name>
    <dbReference type="NCBI Taxonomy" id="1647283"/>
    <lineage>
        <taxon>Viruses</taxon>
        <taxon>Duplodnaviria</taxon>
        <taxon>Heunggongvirae</taxon>
        <taxon>Uroviricota</taxon>
        <taxon>Caudoviricetes</taxon>
        <taxon>Gimaduovirus</taxon>
        <taxon>Gimaduovirus GMA2</taxon>
    </lineage>
</organism>
<evidence type="ECO:0000256" key="1">
    <source>
        <dbReference type="SAM" id="MobiDB-lite"/>
    </source>
</evidence>
<evidence type="ECO:0000313" key="3">
    <source>
        <dbReference type="Proteomes" id="UP000221359"/>
    </source>
</evidence>
<feature type="compositionally biased region" description="Polar residues" evidence="1">
    <location>
        <begin position="315"/>
        <end position="328"/>
    </location>
</feature>
<feature type="region of interest" description="Disordered" evidence="1">
    <location>
        <begin position="283"/>
        <end position="328"/>
    </location>
</feature>
<dbReference type="Proteomes" id="UP000221359">
    <property type="component" value="Segment"/>
</dbReference>
<feature type="region of interest" description="Disordered" evidence="1">
    <location>
        <begin position="102"/>
        <end position="131"/>
    </location>
</feature>
<sequence>MNADVIISENPTRTYTVPAALTAAIGERATLDQVYACASSKDDATKSWAGKILEGIARDQTRTETRVLASIGYDPDNYRYCGITSGDEDSITSVSRLTRDSTRLEDSETLTADGSWQPVSDQLKSSSTDTGQISSRAAQPIRAWLSISRCLHVLLAYGDPHLFLSDSPLLASAELATAPGGSQERVYAVVDAVDTTAVMDVIMIKPGPVVYRRDGDSWALDNAMLDSLLSVSPPPIVELSGDTLTSVLEQVKISQMNQLSPNDDGTADAGDALGEEPLQVDAEKAAKQNNSTDLDKEPAITQDKPSDEPTRDVYKSNQNKSQLKDGSTVTASLAERYNDIQTLLSIAETMDPNVPEALAASAVRSSLAKELSTRRAELALREAQIRNIILPALLADAASVHDATPNQQKATHLRKYWVQGKGAVKIKWGAPGDFTRCERQLRKYLGSRAKGYCAKRHKEVMGFWPGDKRNTGPNK</sequence>
<gene>
    <name evidence="2" type="ORF">GMA2_11</name>
</gene>
<evidence type="ECO:0000313" key="2">
    <source>
        <dbReference type="EMBL" id="AKJ72549.1"/>
    </source>
</evidence>
<reference evidence="2 3" key="1">
    <citation type="journal article" date="2015" name="PLoS ONE">
        <title>Lysis to Kill: Evaluation of the Lytic Abilities, and Genomics of Nine Bacteriophages Infective for Gordonia spp. and Their Potential Use in Activated Sludge Foam Biocontrol.</title>
        <authorList>
            <person name="Dyson Z.A."/>
            <person name="Tucci J."/>
            <person name="Seviour R.J."/>
            <person name="Petrovski S."/>
        </authorList>
    </citation>
    <scope>NUCLEOTIDE SEQUENCE [LARGE SCALE GENOMIC DNA]</scope>
</reference>
<keyword evidence="3" id="KW-1185">Reference proteome</keyword>
<feature type="compositionally biased region" description="Basic and acidic residues" evidence="1">
    <location>
        <begin position="293"/>
        <end position="314"/>
    </location>
</feature>